<feature type="chain" id="PRO_5026228711" description="DUF2680 domain-containing protein" evidence="1">
    <location>
        <begin position="28"/>
        <end position="158"/>
    </location>
</feature>
<name>A0A6I0F1F0_9FIRM</name>
<proteinExistence type="predicted"/>
<organism evidence="2 3">
    <name type="scientific">Heliorestis acidaminivorans</name>
    <dbReference type="NCBI Taxonomy" id="553427"/>
    <lineage>
        <taxon>Bacteria</taxon>
        <taxon>Bacillati</taxon>
        <taxon>Bacillota</taxon>
        <taxon>Clostridia</taxon>
        <taxon>Eubacteriales</taxon>
        <taxon>Heliobacteriaceae</taxon>
        <taxon>Heliorestis</taxon>
    </lineage>
</organism>
<keyword evidence="1" id="KW-0732">Signal</keyword>
<feature type="signal peptide" evidence="1">
    <location>
        <begin position="1"/>
        <end position="27"/>
    </location>
</feature>
<dbReference type="RefSeq" id="WP_151619174.1">
    <property type="nucleotide sequence ID" value="NZ_WBXO01000003.1"/>
</dbReference>
<evidence type="ECO:0000256" key="1">
    <source>
        <dbReference type="SAM" id="SignalP"/>
    </source>
</evidence>
<evidence type="ECO:0000313" key="3">
    <source>
        <dbReference type="Proteomes" id="UP000468766"/>
    </source>
</evidence>
<keyword evidence="3" id="KW-1185">Reference proteome</keyword>
<dbReference type="EMBL" id="WBXO01000003">
    <property type="protein sequence ID" value="KAB2953275.1"/>
    <property type="molecule type" value="Genomic_DNA"/>
</dbReference>
<sequence length="158" mass="17216">MQGNLKKSIIATAVIGSIFAGGLVAFAATDSTQEAGLKSFRFGECQRPARGEMCSQGEMRGFGNKAGKGFHTMRGMHPEFMEALGITAEEAREQLQAGKTFLEVIEAKGFSEADVKAKLLEVHKQKFEPLVAEGTITQEKADLMQKLMETKIDIMLSK</sequence>
<reference evidence="2 3" key="1">
    <citation type="submission" date="2019-10" db="EMBL/GenBank/DDBJ databases">
        <title>Whole-genome sequence of the extremophile Heliorestis acidaminivorans DSM 24790.</title>
        <authorList>
            <person name="Kyndt J.A."/>
            <person name="Meyer T.E."/>
        </authorList>
    </citation>
    <scope>NUCLEOTIDE SEQUENCE [LARGE SCALE GENOMIC DNA]</scope>
    <source>
        <strain evidence="2 3">DSM 24790</strain>
    </source>
</reference>
<dbReference type="OrthoDB" id="2080113at2"/>
<gene>
    <name evidence="2" type="ORF">F9B85_05020</name>
</gene>
<protein>
    <recommendedName>
        <fullName evidence="4">DUF2680 domain-containing protein</fullName>
    </recommendedName>
</protein>
<comment type="caution">
    <text evidence="2">The sequence shown here is derived from an EMBL/GenBank/DDBJ whole genome shotgun (WGS) entry which is preliminary data.</text>
</comment>
<evidence type="ECO:0000313" key="2">
    <source>
        <dbReference type="EMBL" id="KAB2953275.1"/>
    </source>
</evidence>
<accession>A0A6I0F1F0</accession>
<dbReference type="Proteomes" id="UP000468766">
    <property type="component" value="Unassembled WGS sequence"/>
</dbReference>
<evidence type="ECO:0008006" key="4">
    <source>
        <dbReference type="Google" id="ProtNLM"/>
    </source>
</evidence>
<dbReference type="AlphaFoldDB" id="A0A6I0F1F0"/>